<evidence type="ECO:0000313" key="1">
    <source>
        <dbReference type="EMBL" id="KAF9485086.1"/>
    </source>
</evidence>
<gene>
    <name evidence="1" type="ORF">BDN70DRAFT_707874</name>
</gene>
<name>A0A9P5ZFS3_9AGAR</name>
<protein>
    <submittedName>
        <fullName evidence="1">Uncharacterized protein</fullName>
    </submittedName>
</protein>
<proteinExistence type="predicted"/>
<sequence length="215" mass="22842">MGQGVLVHFSEANFNDTLPASTVPWIAFISCDSNSTLASFTDDIFALAHSKGAVSAVLYTAYSAGCILDPAYRALPTAQCHPIDIFTVQSKNTARLIETLFSHLPIPGQLSSTDLVTYDAQQLNNAATDIEKSIQSGDPVSSGYLLTTLEGTVMDMPDTVWTSVFTALPTSTTASVVNSTSVSVAAKAESNRGMSLREGFGTYILLFCAFVLHAL</sequence>
<reference evidence="1" key="1">
    <citation type="submission" date="2020-11" db="EMBL/GenBank/DDBJ databases">
        <authorList>
            <consortium name="DOE Joint Genome Institute"/>
            <person name="Ahrendt S."/>
            <person name="Riley R."/>
            <person name="Andreopoulos W."/>
            <person name="Labutti K."/>
            <person name="Pangilinan J."/>
            <person name="Ruiz-Duenas F.J."/>
            <person name="Barrasa J.M."/>
            <person name="Sanchez-Garcia M."/>
            <person name="Camarero S."/>
            <person name="Miyauchi S."/>
            <person name="Serrano A."/>
            <person name="Linde D."/>
            <person name="Babiker R."/>
            <person name="Drula E."/>
            <person name="Ayuso-Fernandez I."/>
            <person name="Pacheco R."/>
            <person name="Padilla G."/>
            <person name="Ferreira P."/>
            <person name="Barriuso J."/>
            <person name="Kellner H."/>
            <person name="Castanera R."/>
            <person name="Alfaro M."/>
            <person name="Ramirez L."/>
            <person name="Pisabarro A.G."/>
            <person name="Kuo A."/>
            <person name="Tritt A."/>
            <person name="Lipzen A."/>
            <person name="He G."/>
            <person name="Yan M."/>
            <person name="Ng V."/>
            <person name="Cullen D."/>
            <person name="Martin F."/>
            <person name="Rosso M.-N."/>
            <person name="Henrissat B."/>
            <person name="Hibbett D."/>
            <person name="Martinez A.T."/>
            <person name="Grigoriev I.V."/>
        </authorList>
    </citation>
    <scope>NUCLEOTIDE SEQUENCE</scope>
    <source>
        <strain evidence="1">CIRM-BRFM 674</strain>
    </source>
</reference>
<organism evidence="1 2">
    <name type="scientific">Pholiota conissans</name>
    <dbReference type="NCBI Taxonomy" id="109636"/>
    <lineage>
        <taxon>Eukaryota</taxon>
        <taxon>Fungi</taxon>
        <taxon>Dikarya</taxon>
        <taxon>Basidiomycota</taxon>
        <taxon>Agaricomycotina</taxon>
        <taxon>Agaricomycetes</taxon>
        <taxon>Agaricomycetidae</taxon>
        <taxon>Agaricales</taxon>
        <taxon>Agaricineae</taxon>
        <taxon>Strophariaceae</taxon>
        <taxon>Pholiota</taxon>
    </lineage>
</organism>
<keyword evidence="2" id="KW-1185">Reference proteome</keyword>
<comment type="caution">
    <text evidence="1">The sequence shown here is derived from an EMBL/GenBank/DDBJ whole genome shotgun (WGS) entry which is preliminary data.</text>
</comment>
<dbReference type="Proteomes" id="UP000807469">
    <property type="component" value="Unassembled WGS sequence"/>
</dbReference>
<accession>A0A9P5ZFS3</accession>
<dbReference type="AlphaFoldDB" id="A0A9P5ZFS3"/>
<dbReference type="OrthoDB" id="8062037at2759"/>
<evidence type="ECO:0000313" key="2">
    <source>
        <dbReference type="Proteomes" id="UP000807469"/>
    </source>
</evidence>
<dbReference type="EMBL" id="MU155138">
    <property type="protein sequence ID" value="KAF9485086.1"/>
    <property type="molecule type" value="Genomic_DNA"/>
</dbReference>